<dbReference type="GO" id="GO:0009317">
    <property type="term" value="C:acetyl-CoA carboxylase complex"/>
    <property type="evidence" value="ECO:0007669"/>
    <property type="project" value="InterPro"/>
</dbReference>
<protein>
    <submittedName>
        <fullName evidence="4">Acetyl-CoA carboxylase, carboxyl transferase, beta subunit</fullName>
    </submittedName>
</protein>
<feature type="domain" description="CoA carboxyltransferase C-terminal" evidence="3">
    <location>
        <begin position="242"/>
        <end position="483"/>
    </location>
</feature>
<dbReference type="OrthoDB" id="9772975at2"/>
<dbReference type="PANTHER" id="PTHR42995">
    <property type="entry name" value="ACETYL-COENZYME A CARBOXYLASE CARBOXYL TRANSFERASE SUBUNIT BETA, CHLOROPLASTIC"/>
    <property type="match status" value="1"/>
</dbReference>
<dbReference type="EMBL" id="CP002379">
    <property type="protein sequence ID" value="ADX72841.1"/>
    <property type="molecule type" value="Genomic_DNA"/>
</dbReference>
<dbReference type="InterPro" id="IPR011763">
    <property type="entry name" value="COA_CT_C"/>
</dbReference>
<feature type="domain" description="CoA carboxyltransferase N-terminal" evidence="2">
    <location>
        <begin position="1"/>
        <end position="242"/>
    </location>
</feature>
<dbReference type="SUPFAM" id="SSF52096">
    <property type="entry name" value="ClpP/crotonase"/>
    <property type="match status" value="2"/>
</dbReference>
<proteinExistence type="predicted"/>
<evidence type="ECO:0000259" key="2">
    <source>
        <dbReference type="PROSITE" id="PS50980"/>
    </source>
</evidence>
<dbReference type="PROSITE" id="PS50989">
    <property type="entry name" value="COA_CT_CTER"/>
    <property type="match status" value="1"/>
</dbReference>
<dbReference type="eggNOG" id="COG0777">
    <property type="taxonomic scope" value="Bacteria"/>
</dbReference>
<dbReference type="RefSeq" id="WP_013600773.1">
    <property type="nucleotide sequence ID" value="NC_015145.1"/>
</dbReference>
<dbReference type="InterPro" id="IPR000438">
    <property type="entry name" value="Acetyl_CoA_COase_Trfase_b_su"/>
</dbReference>
<reference evidence="4 5" key="1">
    <citation type="journal article" date="2011" name="Stand. Genomic Sci.">
        <title>Complete genome sequence of Arthrobacter phenanthrenivorans type strain (Sphe3).</title>
        <authorList>
            <person name="Kallimanis A."/>
            <person name="Labutti K.M."/>
            <person name="Lapidus A."/>
            <person name="Clum A."/>
            <person name="Lykidis A."/>
            <person name="Mavromatis K."/>
            <person name="Pagani I."/>
            <person name="Liolios K."/>
            <person name="Ivanova N."/>
            <person name="Goodwin L."/>
            <person name="Pitluck S."/>
            <person name="Chen A."/>
            <person name="Palaniappan K."/>
            <person name="Markowitz V."/>
            <person name="Bristow J."/>
            <person name="Velentzas A.D."/>
            <person name="Perisynakis A."/>
            <person name="Ouzounis C.C."/>
            <person name="Kyrpides N.C."/>
            <person name="Koukkou A.I."/>
            <person name="Drainas C."/>
        </authorList>
    </citation>
    <scope>NUCLEOTIDE SEQUENCE [LARGE SCALE GENOMIC DNA]</scope>
    <source>
        <strain evidence="5">DSM 18606 / JCM 16027 / LMG 23796 / Sphe3</strain>
    </source>
</reference>
<keyword evidence="1 4" id="KW-0808">Transferase</keyword>
<dbReference type="PANTHER" id="PTHR42995:SF5">
    <property type="entry name" value="ACETYL-COENZYME A CARBOXYLASE CARBOXYL TRANSFERASE SUBUNIT BETA, CHLOROPLASTIC"/>
    <property type="match status" value="1"/>
</dbReference>
<sequence length="522" mass="54910">MPTTEKVRHLSAAELLDTVVDEGSFVSWDAEPQQPALTDDYANDLTKARERSGADESVLTGAGLIRGRRVALIVSEFNFLAGSIGHAAAERIVAAVERATAEGLPLLAGTASGGTRMQEGTLAFLSMVRITAAVRAHRQAGLPYLVYLRHPTTGGVMASWGSLGHINVAEPGSLLGFLGPRVYEALHGEAFPDNVQVAENLFNKGLIDGVVEPGELAGLVGRALEILMPPRASGSMGWPQAPATLTVRPADVDAWTSIKISRQPRRPGLRQLLRYGATDALPLNGTGQGEKDPGLLLALARFGTQSCIVLGHARPLRKAAAGMGPGSLREERRGAKLAEELRLPLLTVIDTAGAALSQEAEEGGLAGEIARSLHDLIGLQSPSVSVLLGQGAGGGALALLPADRTIAAQHSWLSPLPPEGASAIVHRTTAYAPAMAQAQGVNVAALYANGLVDHIVDERNDASLEPREFCSRMAHAIEYELASVAAVPVSQLVASRARKYRNLGRTILRGPVPVVRLQHTPT</sequence>
<evidence type="ECO:0000259" key="3">
    <source>
        <dbReference type="PROSITE" id="PS50989"/>
    </source>
</evidence>
<dbReference type="GO" id="GO:0006633">
    <property type="term" value="P:fatty acid biosynthetic process"/>
    <property type="evidence" value="ECO:0007669"/>
    <property type="project" value="InterPro"/>
</dbReference>
<dbReference type="PRINTS" id="PR01070">
    <property type="entry name" value="ACCCTRFRASEB"/>
</dbReference>
<dbReference type="Pfam" id="PF01039">
    <property type="entry name" value="Carboxyl_trans"/>
    <property type="match status" value="1"/>
</dbReference>
<name>F0MAH3_PSEPM</name>
<evidence type="ECO:0000313" key="5">
    <source>
        <dbReference type="Proteomes" id="UP000008639"/>
    </source>
</evidence>
<dbReference type="AlphaFoldDB" id="F0MAH3"/>
<dbReference type="HOGENOM" id="CLU_015486_2_1_11"/>
<gene>
    <name evidence="4" type="ordered locus">Asphe3_16820</name>
</gene>
<organism evidence="4 5">
    <name type="scientific">Pseudarthrobacter phenanthrenivorans (strain DSM 18606 / JCM 16027 / LMG 23796 / Sphe3)</name>
    <name type="common">Arthrobacter phenanthrenivorans</name>
    <dbReference type="NCBI Taxonomy" id="930171"/>
    <lineage>
        <taxon>Bacteria</taxon>
        <taxon>Bacillati</taxon>
        <taxon>Actinomycetota</taxon>
        <taxon>Actinomycetes</taxon>
        <taxon>Micrococcales</taxon>
        <taxon>Micrococcaceae</taxon>
        <taxon>Pseudarthrobacter</taxon>
    </lineage>
</organism>
<dbReference type="InterPro" id="IPR034733">
    <property type="entry name" value="AcCoA_carboxyl_beta"/>
</dbReference>
<dbReference type="GO" id="GO:2001295">
    <property type="term" value="P:malonyl-CoA biosynthetic process"/>
    <property type="evidence" value="ECO:0007669"/>
    <property type="project" value="TreeGrafter"/>
</dbReference>
<dbReference type="InterPro" id="IPR011762">
    <property type="entry name" value="COA_CT_N"/>
</dbReference>
<dbReference type="eggNOG" id="COG0825">
    <property type="taxonomic scope" value="Bacteria"/>
</dbReference>
<dbReference type="PROSITE" id="PS50980">
    <property type="entry name" value="COA_CT_NTER"/>
    <property type="match status" value="1"/>
</dbReference>
<evidence type="ECO:0000256" key="1">
    <source>
        <dbReference type="ARBA" id="ARBA00022679"/>
    </source>
</evidence>
<dbReference type="Gene3D" id="3.90.226.10">
    <property type="entry name" value="2-enoyl-CoA Hydratase, Chain A, domain 1"/>
    <property type="match status" value="2"/>
</dbReference>
<evidence type="ECO:0000313" key="4">
    <source>
        <dbReference type="EMBL" id="ADX72841.1"/>
    </source>
</evidence>
<dbReference type="InterPro" id="IPR029045">
    <property type="entry name" value="ClpP/crotonase-like_dom_sf"/>
</dbReference>
<accession>F0MAH3</accession>
<dbReference type="STRING" id="930171.Asphe3_16820"/>
<dbReference type="Proteomes" id="UP000008639">
    <property type="component" value="Chromosome"/>
</dbReference>
<dbReference type="KEGG" id="apn:Asphe3_16820"/>
<dbReference type="GO" id="GO:0003989">
    <property type="term" value="F:acetyl-CoA carboxylase activity"/>
    <property type="evidence" value="ECO:0007669"/>
    <property type="project" value="InterPro"/>
</dbReference>
<dbReference type="GO" id="GO:0016740">
    <property type="term" value="F:transferase activity"/>
    <property type="evidence" value="ECO:0007669"/>
    <property type="project" value="UniProtKB-KW"/>
</dbReference>